<sequence>MIRLTIRGGLSYVGESVESIIREEFGPTALFRPSANRTSPESGVILELVGPHDPHTFHILGDVLDVEEIEGEP</sequence>
<accession>A0A0B5D400</accession>
<protein>
    <submittedName>
        <fullName evidence="1">Uncharacterized protein</fullName>
    </submittedName>
</protein>
<name>A0A0B5D400_9CORY</name>
<dbReference type="KEGG" id="chm:B842_09255"/>
<dbReference type="RefSeq" id="WP_040086337.1">
    <property type="nucleotide sequence ID" value="NZ_BCSU01000009.1"/>
</dbReference>
<evidence type="ECO:0000313" key="2">
    <source>
        <dbReference type="Proteomes" id="UP000031524"/>
    </source>
</evidence>
<dbReference type="STRING" id="1223515.B842_09255"/>
<dbReference type="EMBL" id="CP005286">
    <property type="protein sequence ID" value="AJE33700.1"/>
    <property type="molecule type" value="Genomic_DNA"/>
</dbReference>
<proteinExistence type="predicted"/>
<evidence type="ECO:0000313" key="1">
    <source>
        <dbReference type="EMBL" id="AJE33700.1"/>
    </source>
</evidence>
<gene>
    <name evidence="1" type="ORF">B842_09255</name>
</gene>
<dbReference type="HOGENOM" id="CLU_2698363_0_0_11"/>
<organism evidence="1 2">
    <name type="scientific">Corynebacterium humireducens NBRC 106098 = DSM 45392</name>
    <dbReference type="NCBI Taxonomy" id="1223515"/>
    <lineage>
        <taxon>Bacteria</taxon>
        <taxon>Bacillati</taxon>
        <taxon>Actinomycetota</taxon>
        <taxon>Actinomycetes</taxon>
        <taxon>Mycobacteriales</taxon>
        <taxon>Corynebacteriaceae</taxon>
        <taxon>Corynebacterium</taxon>
    </lineage>
</organism>
<keyword evidence="2" id="KW-1185">Reference proteome</keyword>
<dbReference type="Proteomes" id="UP000031524">
    <property type="component" value="Chromosome"/>
</dbReference>
<dbReference type="AlphaFoldDB" id="A0A0B5D400"/>
<reference evidence="1 2" key="1">
    <citation type="submission" date="2013-04" db="EMBL/GenBank/DDBJ databases">
        <title>Complete genome sequence of Corynebacterium humireducens DSM 45392(T), isolated from a wastewater-fed microbial fuel cell.</title>
        <authorList>
            <person name="Ruckert C."/>
            <person name="Albersmeier A."/>
            <person name="Kalinowski J."/>
        </authorList>
    </citation>
    <scope>NUCLEOTIDE SEQUENCE [LARGE SCALE GENOMIC DNA]</scope>
    <source>
        <strain evidence="2">MFC-5</strain>
    </source>
</reference>